<feature type="region of interest" description="Disordered" evidence="1">
    <location>
        <begin position="1"/>
        <end position="27"/>
    </location>
</feature>
<dbReference type="EMBL" id="AMZH03002008">
    <property type="protein sequence ID" value="RRT77133.1"/>
    <property type="molecule type" value="Genomic_DNA"/>
</dbReference>
<dbReference type="Proteomes" id="UP000287651">
    <property type="component" value="Unassembled WGS sequence"/>
</dbReference>
<gene>
    <name evidence="2" type="ORF">B296_00029143</name>
</gene>
<dbReference type="AlphaFoldDB" id="A0A427ALJ8"/>
<proteinExistence type="predicted"/>
<organism evidence="2 3">
    <name type="scientific">Ensete ventricosum</name>
    <name type="common">Abyssinian banana</name>
    <name type="synonym">Musa ensete</name>
    <dbReference type="NCBI Taxonomy" id="4639"/>
    <lineage>
        <taxon>Eukaryota</taxon>
        <taxon>Viridiplantae</taxon>
        <taxon>Streptophyta</taxon>
        <taxon>Embryophyta</taxon>
        <taxon>Tracheophyta</taxon>
        <taxon>Spermatophyta</taxon>
        <taxon>Magnoliopsida</taxon>
        <taxon>Liliopsida</taxon>
        <taxon>Zingiberales</taxon>
        <taxon>Musaceae</taxon>
        <taxon>Ensete</taxon>
    </lineage>
</organism>
<comment type="caution">
    <text evidence="2">The sequence shown here is derived from an EMBL/GenBank/DDBJ whole genome shotgun (WGS) entry which is preliminary data.</text>
</comment>
<evidence type="ECO:0000313" key="3">
    <source>
        <dbReference type="Proteomes" id="UP000287651"/>
    </source>
</evidence>
<name>A0A427ALJ8_ENSVE</name>
<reference evidence="2 3" key="1">
    <citation type="journal article" date="2014" name="Agronomy (Basel)">
        <title>A Draft Genome Sequence for Ensete ventricosum, the Drought-Tolerant Tree Against Hunger.</title>
        <authorList>
            <person name="Harrison J."/>
            <person name="Moore K.A."/>
            <person name="Paszkiewicz K."/>
            <person name="Jones T."/>
            <person name="Grant M."/>
            <person name="Ambacheew D."/>
            <person name="Muzemil S."/>
            <person name="Studholme D.J."/>
        </authorList>
    </citation>
    <scope>NUCLEOTIDE SEQUENCE [LARGE SCALE GENOMIC DNA]</scope>
</reference>
<evidence type="ECO:0000256" key="1">
    <source>
        <dbReference type="SAM" id="MobiDB-lite"/>
    </source>
</evidence>
<evidence type="ECO:0000313" key="2">
    <source>
        <dbReference type="EMBL" id="RRT77133.1"/>
    </source>
</evidence>
<sequence length="77" mass="8339">MGSQATCKGDHSRGVRPRANGATHGQRRSLMACCGAACTGAMTVTTRIGQLRNYGFFLQKDDSTPLNLRNFGIYPFV</sequence>
<protein>
    <submittedName>
        <fullName evidence="2">Uncharacterized protein</fullName>
    </submittedName>
</protein>
<accession>A0A427ALJ8</accession>